<protein>
    <submittedName>
        <fullName evidence="1">Uncharacterized protein</fullName>
    </submittedName>
</protein>
<accession>A0ABN0XJD8</accession>
<evidence type="ECO:0000313" key="2">
    <source>
        <dbReference type="Proteomes" id="UP001501166"/>
    </source>
</evidence>
<comment type="caution">
    <text evidence="1">The sequence shown here is derived from an EMBL/GenBank/DDBJ whole genome shotgun (WGS) entry which is preliminary data.</text>
</comment>
<name>A0ABN0XJD8_9LACT</name>
<organism evidence="1 2">
    <name type="scientific">Alkalibacterium iburiense</name>
    <dbReference type="NCBI Taxonomy" id="290589"/>
    <lineage>
        <taxon>Bacteria</taxon>
        <taxon>Bacillati</taxon>
        <taxon>Bacillota</taxon>
        <taxon>Bacilli</taxon>
        <taxon>Lactobacillales</taxon>
        <taxon>Carnobacteriaceae</taxon>
        <taxon>Alkalibacterium</taxon>
    </lineage>
</organism>
<dbReference type="EMBL" id="BAAACW010000110">
    <property type="protein sequence ID" value="GAA0365717.1"/>
    <property type="molecule type" value="Genomic_DNA"/>
</dbReference>
<proteinExistence type="predicted"/>
<sequence>MTILKQIGKNDFHKMSKPFIPLPMIGLFSLRTNLSKKSKERLKR</sequence>
<dbReference type="Proteomes" id="UP001501166">
    <property type="component" value="Unassembled WGS sequence"/>
</dbReference>
<reference evidence="1 2" key="1">
    <citation type="journal article" date="2019" name="Int. J. Syst. Evol. Microbiol.">
        <title>The Global Catalogue of Microorganisms (GCM) 10K type strain sequencing project: providing services to taxonomists for standard genome sequencing and annotation.</title>
        <authorList>
            <consortium name="The Broad Institute Genomics Platform"/>
            <consortium name="The Broad Institute Genome Sequencing Center for Infectious Disease"/>
            <person name="Wu L."/>
            <person name="Ma J."/>
        </authorList>
    </citation>
    <scope>NUCLEOTIDE SEQUENCE [LARGE SCALE GENOMIC DNA]</scope>
    <source>
        <strain evidence="1 2">JCM 12662</strain>
    </source>
</reference>
<gene>
    <name evidence="1" type="ORF">GCM10008932_17380</name>
</gene>
<keyword evidence="2" id="KW-1185">Reference proteome</keyword>
<evidence type="ECO:0000313" key="1">
    <source>
        <dbReference type="EMBL" id="GAA0365717.1"/>
    </source>
</evidence>